<dbReference type="PROSITE" id="PS51886">
    <property type="entry name" value="TLDC"/>
    <property type="match status" value="1"/>
</dbReference>
<dbReference type="GeneID" id="14875564"/>
<dbReference type="Gene3D" id="3.30.710.10">
    <property type="entry name" value="Potassium Channel Kv1.1, Chain A"/>
    <property type="match status" value="1"/>
</dbReference>
<proteinExistence type="predicted"/>
<reference evidence="3" key="1">
    <citation type="journal article" date="2011" name="Genome Res.">
        <title>Phylogeny-wide analysis of social amoeba genomes highlights ancient origins for complex intercellular communication.</title>
        <authorList>
            <person name="Heidel A.J."/>
            <person name="Lawal H.M."/>
            <person name="Felder M."/>
            <person name="Schilde C."/>
            <person name="Helps N.R."/>
            <person name="Tunggal B."/>
            <person name="Rivero F."/>
            <person name="John U."/>
            <person name="Schleicher M."/>
            <person name="Eichinger L."/>
            <person name="Platzer M."/>
            <person name="Noegel A.A."/>
            <person name="Schaap P."/>
            <person name="Gloeckner G."/>
        </authorList>
    </citation>
    <scope>NUCLEOTIDE SEQUENCE [LARGE SCALE GENOMIC DNA]</scope>
    <source>
        <strain evidence="3">SH3</strain>
    </source>
</reference>
<dbReference type="SMART" id="SM00584">
    <property type="entry name" value="TLDc"/>
    <property type="match status" value="1"/>
</dbReference>
<accession>F4PLZ4</accession>
<dbReference type="InterPro" id="IPR006571">
    <property type="entry name" value="TLDc_dom"/>
</dbReference>
<sequence>MAINHPLQIVQKVPGSYFYKLVASSIVSVNQENTFIDRDGTHFGLILNYIRDGDISIFPKNIMNVVERELIFYGLPTPSPSSLLTSEQVSIINGTKDGFEAETIHKNIDGKGATVLWIKTNDGNIFGGFNNQSWDSSDKYGGDMNCFIFSIVNKQGLPPTKYLPKGDGQIVYGSLQAGPTLGRGHDFKINDQCNTNFLSYQKFPSSYIDTTGKGLYIDTNYKF</sequence>
<dbReference type="InterPro" id="IPR011333">
    <property type="entry name" value="SKP1/BTB/POZ_sf"/>
</dbReference>
<gene>
    <name evidence="2" type="ORF">DFA_05681</name>
</gene>
<dbReference type="KEGG" id="dfa:DFA_05681"/>
<keyword evidence="3" id="KW-1185">Reference proteome</keyword>
<evidence type="ECO:0000313" key="2">
    <source>
        <dbReference type="EMBL" id="EGG23548.1"/>
    </source>
</evidence>
<dbReference type="PANTHER" id="PTHR23354">
    <property type="entry name" value="NUCLEOLAR PROTEIN 7/ESTROGEN RECEPTOR COACTIVATOR-RELATED"/>
    <property type="match status" value="1"/>
</dbReference>
<feature type="domain" description="TLDc" evidence="1">
    <location>
        <begin position="61"/>
        <end position="223"/>
    </location>
</feature>
<evidence type="ECO:0000313" key="3">
    <source>
        <dbReference type="Proteomes" id="UP000007797"/>
    </source>
</evidence>
<dbReference type="Proteomes" id="UP000007797">
    <property type="component" value="Unassembled WGS sequence"/>
</dbReference>
<dbReference type="SUPFAM" id="SSF54695">
    <property type="entry name" value="POZ domain"/>
    <property type="match status" value="1"/>
</dbReference>
<dbReference type="STRING" id="1054147.F4PLZ4"/>
<evidence type="ECO:0000259" key="1">
    <source>
        <dbReference type="PROSITE" id="PS51886"/>
    </source>
</evidence>
<dbReference type="AlphaFoldDB" id="F4PLZ4"/>
<name>F4PLZ4_CACFS</name>
<dbReference type="Pfam" id="PF07534">
    <property type="entry name" value="TLD"/>
    <property type="match status" value="1"/>
</dbReference>
<dbReference type="EMBL" id="GL883008">
    <property type="protein sequence ID" value="EGG23548.1"/>
    <property type="molecule type" value="Genomic_DNA"/>
</dbReference>
<protein>
    <recommendedName>
        <fullName evidence="1">TLDc domain-containing protein</fullName>
    </recommendedName>
</protein>
<dbReference type="RefSeq" id="XP_004361399.1">
    <property type="nucleotide sequence ID" value="XM_004361342.1"/>
</dbReference>
<dbReference type="OrthoDB" id="17470at2759"/>
<organism evidence="2 3">
    <name type="scientific">Cavenderia fasciculata</name>
    <name type="common">Slime mold</name>
    <name type="synonym">Dictyostelium fasciculatum</name>
    <dbReference type="NCBI Taxonomy" id="261658"/>
    <lineage>
        <taxon>Eukaryota</taxon>
        <taxon>Amoebozoa</taxon>
        <taxon>Evosea</taxon>
        <taxon>Eumycetozoa</taxon>
        <taxon>Dictyostelia</taxon>
        <taxon>Acytosteliales</taxon>
        <taxon>Cavenderiaceae</taxon>
        <taxon>Cavenderia</taxon>
    </lineage>
</organism>
<dbReference type="GO" id="GO:0051260">
    <property type="term" value="P:protein homooligomerization"/>
    <property type="evidence" value="ECO:0007669"/>
    <property type="project" value="InterPro"/>
</dbReference>